<comment type="subcellular location">
    <subcellularLocation>
        <location evidence="2">Cytoplasm</location>
    </subcellularLocation>
</comment>
<dbReference type="OrthoDB" id="307788at2"/>
<dbReference type="NCBIfam" id="TIGR00082">
    <property type="entry name" value="rbfA"/>
    <property type="match status" value="1"/>
</dbReference>
<dbReference type="PANTHER" id="PTHR33515:SF1">
    <property type="entry name" value="RIBOSOME-BINDING FACTOR A, CHLOROPLASTIC-RELATED"/>
    <property type="match status" value="1"/>
</dbReference>
<dbReference type="GO" id="GO:0043024">
    <property type="term" value="F:ribosomal small subunit binding"/>
    <property type="evidence" value="ECO:0007669"/>
    <property type="project" value="TreeGrafter"/>
</dbReference>
<dbReference type="GO" id="GO:0005829">
    <property type="term" value="C:cytosol"/>
    <property type="evidence" value="ECO:0007669"/>
    <property type="project" value="TreeGrafter"/>
</dbReference>
<reference evidence="4" key="1">
    <citation type="journal article" date="1998" name="J. Bacteriol.">
        <title>RimM and RbfA are essential for efficient processing of 16S rRNA in Escherichia coli.</title>
        <authorList>
            <person name="Bylund G.O."/>
            <person name="Wipemo L.C."/>
            <person name="Lundberg L.A."/>
            <person name="Wikstrom P.M."/>
        </authorList>
    </citation>
    <scope>NUCLEOTIDE SEQUENCE</scope>
</reference>
<dbReference type="HAMAP" id="MF_00003">
    <property type="entry name" value="RbfA"/>
    <property type="match status" value="1"/>
</dbReference>
<dbReference type="Proteomes" id="UP000675920">
    <property type="component" value="Unplaced"/>
</dbReference>
<gene>
    <name evidence="2 4" type="primary">rbfA</name>
</gene>
<evidence type="ECO:0000313" key="3">
    <source>
        <dbReference type="Proteomes" id="UP000675920"/>
    </source>
</evidence>
<proteinExistence type="inferred from homology"/>
<comment type="function">
    <text evidence="2">One of several proteins that assist in the late maturation steps of the functional core of the 30S ribosomal subunit. Associates with free 30S ribosomal subunits (but not with 30S subunits that are part of 70S ribosomes or polysomes). Required for efficient processing of 16S rRNA. May interact with the 5'-terminal helix region of 16S rRNA.</text>
</comment>
<evidence type="ECO:0000256" key="1">
    <source>
        <dbReference type="ARBA" id="ARBA00022517"/>
    </source>
</evidence>
<organism evidence="3 4">
    <name type="scientific">Derxia gummosa DSM 723</name>
    <dbReference type="NCBI Taxonomy" id="1121388"/>
    <lineage>
        <taxon>Bacteria</taxon>
        <taxon>Pseudomonadati</taxon>
        <taxon>Pseudomonadota</taxon>
        <taxon>Betaproteobacteria</taxon>
        <taxon>Burkholderiales</taxon>
        <taxon>Alcaligenaceae</taxon>
        <taxon>Derxia</taxon>
    </lineage>
</organism>
<keyword evidence="3" id="KW-1185">Reference proteome</keyword>
<name>A0A8B6X790_9BURK</name>
<dbReference type="GO" id="GO:0030490">
    <property type="term" value="P:maturation of SSU-rRNA"/>
    <property type="evidence" value="ECO:0007669"/>
    <property type="project" value="UniProtKB-UniRule"/>
</dbReference>
<dbReference type="InterPro" id="IPR023799">
    <property type="entry name" value="RbfA_dom_sf"/>
</dbReference>
<dbReference type="SUPFAM" id="SSF89919">
    <property type="entry name" value="Ribosome-binding factor A, RbfA"/>
    <property type="match status" value="1"/>
</dbReference>
<dbReference type="Gene3D" id="3.30.300.20">
    <property type="match status" value="1"/>
</dbReference>
<dbReference type="InterPro" id="IPR000238">
    <property type="entry name" value="RbfA"/>
</dbReference>
<sequence length="128" mass="14051">MKKRSTSAPAGSRTTRIADQIQRDLGELIPREVRDPRATLVTVTGVQVTADYAHAKVFVSTLRDEPEAKAGAVAALNEASGWLHSLLYKRLHIHTVPRLHFVLDESGVRGLDLSRLIDTANATRAKDD</sequence>
<comment type="subunit">
    <text evidence="2">Monomer. Binds 30S ribosomal subunits, but not 50S ribosomal subunits or 70S ribosomes.</text>
</comment>
<evidence type="ECO:0000256" key="2">
    <source>
        <dbReference type="HAMAP-Rule" id="MF_00003"/>
    </source>
</evidence>
<dbReference type="PANTHER" id="PTHR33515">
    <property type="entry name" value="RIBOSOME-BINDING FACTOR A, CHLOROPLASTIC-RELATED"/>
    <property type="match status" value="1"/>
</dbReference>
<keyword evidence="1 2" id="KW-0690">Ribosome biogenesis</keyword>
<dbReference type="RefSeq" id="WP_028312554.1">
    <property type="nucleotide sequence ID" value="NZ_KI519499.1"/>
</dbReference>
<protein>
    <recommendedName>
        <fullName evidence="2">Ribosome-binding factor A</fullName>
    </recommendedName>
</protein>
<dbReference type="InterPro" id="IPR015946">
    <property type="entry name" value="KH_dom-like_a/b"/>
</dbReference>
<dbReference type="AlphaFoldDB" id="A0A8B6X790"/>
<comment type="similarity">
    <text evidence="2">Belongs to the RbfA family.</text>
</comment>
<reference evidence="4" key="2">
    <citation type="submission" date="2025-08" db="UniProtKB">
        <authorList>
            <consortium name="RefSeq"/>
        </authorList>
    </citation>
    <scope>IDENTIFICATION</scope>
</reference>
<dbReference type="Pfam" id="PF02033">
    <property type="entry name" value="RBFA"/>
    <property type="match status" value="1"/>
</dbReference>
<accession>A0A8B6X790</accession>
<evidence type="ECO:0000313" key="4">
    <source>
        <dbReference type="RefSeq" id="WP_028312554.1"/>
    </source>
</evidence>
<keyword evidence="2" id="KW-0963">Cytoplasm</keyword>